<keyword evidence="1" id="KW-0812">Transmembrane</keyword>
<keyword evidence="3" id="KW-1185">Reference proteome</keyword>
<gene>
    <name evidence="2" type="ORF">Q0590_20105</name>
</gene>
<feature type="transmembrane region" description="Helical" evidence="1">
    <location>
        <begin position="61"/>
        <end position="84"/>
    </location>
</feature>
<feature type="transmembrane region" description="Helical" evidence="1">
    <location>
        <begin position="30"/>
        <end position="49"/>
    </location>
</feature>
<dbReference type="Proteomes" id="UP001168528">
    <property type="component" value="Unassembled WGS sequence"/>
</dbReference>
<comment type="caution">
    <text evidence="2">The sequence shown here is derived from an EMBL/GenBank/DDBJ whole genome shotgun (WGS) entry which is preliminary data.</text>
</comment>
<keyword evidence="1" id="KW-0472">Membrane</keyword>
<keyword evidence="1" id="KW-1133">Transmembrane helix</keyword>
<organism evidence="2 3">
    <name type="scientific">Rhodocytophaga aerolata</name>
    <dbReference type="NCBI Taxonomy" id="455078"/>
    <lineage>
        <taxon>Bacteria</taxon>
        <taxon>Pseudomonadati</taxon>
        <taxon>Bacteroidota</taxon>
        <taxon>Cytophagia</taxon>
        <taxon>Cytophagales</taxon>
        <taxon>Rhodocytophagaceae</taxon>
        <taxon>Rhodocytophaga</taxon>
    </lineage>
</organism>
<reference evidence="2" key="1">
    <citation type="submission" date="2023-07" db="EMBL/GenBank/DDBJ databases">
        <title>The genome sequence of Rhodocytophaga aerolata KACC 12507.</title>
        <authorList>
            <person name="Zhang X."/>
        </authorList>
    </citation>
    <scope>NUCLEOTIDE SEQUENCE</scope>
    <source>
        <strain evidence="2">KACC 12507</strain>
    </source>
</reference>
<evidence type="ECO:0000256" key="1">
    <source>
        <dbReference type="SAM" id="Phobius"/>
    </source>
</evidence>
<name>A0ABT8R919_9BACT</name>
<evidence type="ECO:0000313" key="2">
    <source>
        <dbReference type="EMBL" id="MDO1448591.1"/>
    </source>
</evidence>
<feature type="transmembrane region" description="Helical" evidence="1">
    <location>
        <begin position="90"/>
        <end position="113"/>
    </location>
</feature>
<dbReference type="EMBL" id="JAUKPO010000012">
    <property type="protein sequence ID" value="MDO1448591.1"/>
    <property type="molecule type" value="Genomic_DNA"/>
</dbReference>
<evidence type="ECO:0000313" key="3">
    <source>
        <dbReference type="Proteomes" id="UP001168528"/>
    </source>
</evidence>
<sequence length="132" mass="15689">MLKIILFTAVLVIVIYLANQFFIPDLIHTQIWIMLGFFFALAVMGHRITEMAFQRSKDNVAIFYFVVMLIRLLISIIFIGIFLYKGVQDRVLFVMNFFILYLLYVAFEINSLLTNLRRNSRQQERHEPQNFS</sequence>
<accession>A0ABT8R919</accession>
<proteinExistence type="predicted"/>
<dbReference type="RefSeq" id="WP_302039392.1">
    <property type="nucleotide sequence ID" value="NZ_JAUKPO010000012.1"/>
</dbReference>
<protein>
    <submittedName>
        <fullName evidence="2">Uncharacterized protein</fullName>
    </submittedName>
</protein>